<organism evidence="4 5">
    <name type="scientific">Rubripirellula lacrimiformis</name>
    <dbReference type="NCBI Taxonomy" id="1930273"/>
    <lineage>
        <taxon>Bacteria</taxon>
        <taxon>Pseudomonadati</taxon>
        <taxon>Planctomycetota</taxon>
        <taxon>Planctomycetia</taxon>
        <taxon>Pirellulales</taxon>
        <taxon>Pirellulaceae</taxon>
        <taxon>Rubripirellula</taxon>
    </lineage>
</organism>
<dbReference type="InterPro" id="IPR011006">
    <property type="entry name" value="CheY-like_superfamily"/>
</dbReference>
<evidence type="ECO:0000256" key="2">
    <source>
        <dbReference type="PROSITE-ProRule" id="PRU00169"/>
    </source>
</evidence>
<dbReference type="PROSITE" id="PS50110">
    <property type="entry name" value="RESPONSE_REGULATORY"/>
    <property type="match status" value="1"/>
</dbReference>
<dbReference type="PANTHER" id="PTHR44591">
    <property type="entry name" value="STRESS RESPONSE REGULATOR PROTEIN 1"/>
    <property type="match status" value="1"/>
</dbReference>
<feature type="domain" description="Response regulatory" evidence="3">
    <location>
        <begin position="5"/>
        <end position="121"/>
    </location>
</feature>
<evidence type="ECO:0000313" key="4">
    <source>
        <dbReference type="EMBL" id="QDT05568.1"/>
    </source>
</evidence>
<dbReference type="RefSeq" id="WP_218933353.1">
    <property type="nucleotide sequence ID" value="NZ_CP036525.1"/>
</dbReference>
<dbReference type="InterPro" id="IPR050595">
    <property type="entry name" value="Bact_response_regulator"/>
</dbReference>
<evidence type="ECO:0000256" key="1">
    <source>
        <dbReference type="ARBA" id="ARBA00022553"/>
    </source>
</evidence>
<dbReference type="InterPro" id="IPR001789">
    <property type="entry name" value="Sig_transdc_resp-reg_receiver"/>
</dbReference>
<dbReference type="EMBL" id="CP036525">
    <property type="protein sequence ID" value="QDT05568.1"/>
    <property type="molecule type" value="Genomic_DNA"/>
</dbReference>
<keyword evidence="1 2" id="KW-0597">Phosphoprotein</keyword>
<dbReference type="SUPFAM" id="SSF52172">
    <property type="entry name" value="CheY-like"/>
    <property type="match status" value="1"/>
</dbReference>
<evidence type="ECO:0000313" key="5">
    <source>
        <dbReference type="Proteomes" id="UP000318538"/>
    </source>
</evidence>
<sequence>MSELNILLIDDDVDFADAAAMSLRSLGHNITVTHNWLSVMLKLKDGNFDAIVADIQTPTGNGLTAMGFLSQDPKISQIPKVFVSGLNDPETIQSCQSLNAMYLHKSATVFNELCATITYIAAQRELALA</sequence>
<evidence type="ECO:0000259" key="3">
    <source>
        <dbReference type="PROSITE" id="PS50110"/>
    </source>
</evidence>
<gene>
    <name evidence="4" type="primary">frzE_2</name>
    <name evidence="4" type="ORF">K227x_39690</name>
</gene>
<dbReference type="Pfam" id="PF00072">
    <property type="entry name" value="Response_reg"/>
    <property type="match status" value="1"/>
</dbReference>
<proteinExistence type="predicted"/>
<dbReference type="GO" id="GO:0004673">
    <property type="term" value="F:protein histidine kinase activity"/>
    <property type="evidence" value="ECO:0007669"/>
    <property type="project" value="UniProtKB-EC"/>
</dbReference>
<dbReference type="AlphaFoldDB" id="A0A517NEU5"/>
<keyword evidence="5" id="KW-1185">Reference proteome</keyword>
<dbReference type="CDD" id="cd00156">
    <property type="entry name" value="REC"/>
    <property type="match status" value="1"/>
</dbReference>
<dbReference type="Gene3D" id="3.40.50.2300">
    <property type="match status" value="1"/>
</dbReference>
<dbReference type="PANTHER" id="PTHR44591:SF23">
    <property type="entry name" value="CHEY SUBFAMILY"/>
    <property type="match status" value="1"/>
</dbReference>
<dbReference type="GO" id="GO:0000160">
    <property type="term" value="P:phosphorelay signal transduction system"/>
    <property type="evidence" value="ECO:0007669"/>
    <property type="project" value="InterPro"/>
</dbReference>
<name>A0A517NEU5_9BACT</name>
<accession>A0A517NEU5</accession>
<feature type="modified residue" description="4-aspartylphosphate" evidence="2">
    <location>
        <position position="54"/>
    </location>
</feature>
<dbReference type="KEGG" id="rlc:K227x_39690"/>
<keyword evidence="4" id="KW-0808">Transferase</keyword>
<dbReference type="EC" id="2.7.13.3" evidence="4"/>
<protein>
    <submittedName>
        <fullName evidence="4">Gliding motility regulatory protein</fullName>
        <ecNumber evidence="4">2.7.13.3</ecNumber>
    </submittedName>
</protein>
<dbReference type="Proteomes" id="UP000318538">
    <property type="component" value="Chromosome"/>
</dbReference>
<reference evidence="4 5" key="1">
    <citation type="submission" date="2019-02" db="EMBL/GenBank/DDBJ databases">
        <title>Deep-cultivation of Planctomycetes and their phenomic and genomic characterization uncovers novel biology.</title>
        <authorList>
            <person name="Wiegand S."/>
            <person name="Jogler M."/>
            <person name="Boedeker C."/>
            <person name="Pinto D."/>
            <person name="Vollmers J."/>
            <person name="Rivas-Marin E."/>
            <person name="Kohn T."/>
            <person name="Peeters S.H."/>
            <person name="Heuer A."/>
            <person name="Rast P."/>
            <person name="Oberbeckmann S."/>
            <person name="Bunk B."/>
            <person name="Jeske O."/>
            <person name="Meyerdierks A."/>
            <person name="Storesund J.E."/>
            <person name="Kallscheuer N."/>
            <person name="Luecker S."/>
            <person name="Lage O.M."/>
            <person name="Pohl T."/>
            <person name="Merkel B.J."/>
            <person name="Hornburger P."/>
            <person name="Mueller R.-W."/>
            <person name="Bruemmer F."/>
            <person name="Labrenz M."/>
            <person name="Spormann A.M."/>
            <person name="Op den Camp H."/>
            <person name="Overmann J."/>
            <person name="Amann R."/>
            <person name="Jetten M.S.M."/>
            <person name="Mascher T."/>
            <person name="Medema M.H."/>
            <person name="Devos D.P."/>
            <person name="Kaster A.-K."/>
            <person name="Ovreas L."/>
            <person name="Rohde M."/>
            <person name="Galperin M.Y."/>
            <person name="Jogler C."/>
        </authorList>
    </citation>
    <scope>NUCLEOTIDE SEQUENCE [LARGE SCALE GENOMIC DNA]</scope>
    <source>
        <strain evidence="4 5">K22_7</strain>
    </source>
</reference>
<dbReference type="SMART" id="SM00448">
    <property type="entry name" value="REC"/>
    <property type="match status" value="1"/>
</dbReference>